<dbReference type="Proteomes" id="UP000009139">
    <property type="component" value="Chromosome"/>
</dbReference>
<dbReference type="PANTHER" id="PTHR34704">
    <property type="entry name" value="ATPASE"/>
    <property type="match status" value="1"/>
</dbReference>
<evidence type="ECO:0000313" key="2">
    <source>
        <dbReference type="EMBL" id="CAB50361.1"/>
    </source>
</evidence>
<accession>Q9UYQ1</accession>
<dbReference type="EMBL" id="AJ248287">
    <property type="protein sequence ID" value="CAB50361.1"/>
    <property type="molecule type" value="Genomic_DNA"/>
</dbReference>
<dbReference type="InterPro" id="IPR004256">
    <property type="entry name" value="DUF234"/>
</dbReference>
<dbReference type="STRING" id="272844.PAB1413"/>
<reference evidence="2 4" key="4">
    <citation type="journal article" date="2003" name="Mol. Microbiol.">
        <title>An integrated analysis of the genome of the hyperthermophilic archaeon Pyrococcus abyssi.</title>
        <authorList>
            <person name="Cohen G."/>
            <person name="Barbe V."/>
            <person name="Flament D."/>
            <person name="Galperin M."/>
            <person name="Heilig R."/>
            <person name="Ripp R."/>
            <person name="Lecompte O."/>
            <person name="Prieur D."/>
            <person name="Poch O."/>
            <person name="Quellerou J."/>
            <person name="Thierry J.C."/>
            <person name="Van der Oost J."/>
            <person name="Weissenbach J."/>
            <person name="Zivanovic Y."/>
            <person name="Forterre P."/>
        </authorList>
    </citation>
    <scope>NUCLEOTIDE SEQUENCE [LARGE SCALE GENOMIC DNA]</scope>
    <source>
        <strain evidence="4">GE5 / Orsay</strain>
        <strain evidence="2">Orsay</strain>
    </source>
</reference>
<evidence type="ECO:0000313" key="4">
    <source>
        <dbReference type="Proteomes" id="UP000000810"/>
    </source>
</evidence>
<reference evidence="2" key="3">
    <citation type="journal article" date="2001" name="Genome Res.">
        <title>Genome evolution at the genus level: comparison of three complete genomes of hyperthermophilic archaea.</title>
        <authorList>
            <person name="Lecompte O."/>
            <person name="Ripp R."/>
            <person name="Puzos-Barbe V."/>
            <person name="Duprat S."/>
            <person name="Heilig R."/>
            <person name="Dietrich J."/>
            <person name="Thierry J.C."/>
            <person name="Poch O."/>
        </authorList>
    </citation>
    <scope>NUCLEOTIDE SEQUENCE</scope>
    <source>
        <strain evidence="2">Orsay</strain>
    </source>
</reference>
<dbReference type="Pfam" id="PF03008">
    <property type="entry name" value="DUF234"/>
    <property type="match status" value="1"/>
</dbReference>
<dbReference type="AlphaFoldDB" id="Q9UYQ1"/>
<organism evidence="2 4">
    <name type="scientific">Pyrococcus abyssi (strain GE5 / Orsay)</name>
    <dbReference type="NCBI Taxonomy" id="272844"/>
    <lineage>
        <taxon>Archaea</taxon>
        <taxon>Methanobacteriati</taxon>
        <taxon>Methanobacteriota</taxon>
        <taxon>Thermococci</taxon>
        <taxon>Thermococcales</taxon>
        <taxon>Thermococcaceae</taxon>
        <taxon>Pyrococcus</taxon>
    </lineage>
</organism>
<gene>
    <name evidence="2" type="ordered locus">PAB1413</name>
</gene>
<dbReference type="KEGG" id="pab:PAB1413"/>
<dbReference type="Proteomes" id="UP000000810">
    <property type="component" value="Chromosome"/>
</dbReference>
<evidence type="ECO:0000313" key="5">
    <source>
        <dbReference type="Proteomes" id="UP000009139"/>
    </source>
</evidence>
<dbReference type="EMBL" id="HE613800">
    <property type="protein sequence ID" value="CCE70902.1"/>
    <property type="molecule type" value="Genomic_DNA"/>
</dbReference>
<protein>
    <recommendedName>
        <fullName evidence="1">DUF234 domain-containing protein</fullName>
    </recommendedName>
</protein>
<dbReference type="PIR" id="D75058">
    <property type="entry name" value="D75058"/>
</dbReference>
<feature type="domain" description="DUF234" evidence="1">
    <location>
        <begin position="10"/>
        <end position="106"/>
    </location>
</feature>
<reference evidence="2" key="1">
    <citation type="submission" date="1999-07" db="EMBL/GenBank/DDBJ databases">
        <authorList>
            <person name="Genoscope"/>
        </authorList>
    </citation>
    <scope>NUCLEOTIDE SEQUENCE</scope>
    <source>
        <strain evidence="2">Orsay</strain>
    </source>
</reference>
<sequence>MINDNYFAFWFRYVLPNKVYLEAGLAEDVWERSKDDFNIYLGLIFEKLVRNPEVFLRLTGFHFTKLGRWWRRGEEVNVLALNEREKKALLIEVKWKELSKREAKGILRDLGRKAELVGLDSWKRFYGVVAKKIDDMEELREEGWLAWDLRDFEGLAH</sequence>
<evidence type="ECO:0000313" key="3">
    <source>
        <dbReference type="EMBL" id="CCE70902.1"/>
    </source>
</evidence>
<evidence type="ECO:0000259" key="1">
    <source>
        <dbReference type="Pfam" id="PF03008"/>
    </source>
</evidence>
<dbReference type="PANTHER" id="PTHR34704:SF1">
    <property type="entry name" value="ATPASE"/>
    <property type="match status" value="1"/>
</dbReference>
<proteinExistence type="predicted"/>
<keyword evidence="4" id="KW-1185">Reference proteome</keyword>
<dbReference type="eggNOG" id="arCOG03171">
    <property type="taxonomic scope" value="Archaea"/>
</dbReference>
<dbReference type="PATRIC" id="fig|272844.11.peg.1547"/>
<name>Q9UYQ1_PYRAB</name>
<dbReference type="HOGENOM" id="CLU_142661_0_0_2"/>
<reference evidence="3 5" key="5">
    <citation type="journal article" date="2012" name="Curr. Microbiol.">
        <title>Re-annotation of two hyperthermophilic archaea Pyrococcus abyssi GE5 and Pyrococcus furiosus DSM 3638.</title>
        <authorList>
            <person name="Gao J."/>
            <person name="Wang J."/>
        </authorList>
    </citation>
    <scope>GENOME REANNOTATION</scope>
    <source>
        <strain evidence="3">GE5</strain>
        <strain evidence="5">GE5 / Orsay</strain>
    </source>
</reference>
<reference evidence="2" key="2">
    <citation type="journal article" date="2000" name="J. Mol. Biol.">
        <title>Archaeal homologs of eukaryotic methylation guide small nucleolar RNAs: lessons from the Pyrococcus genomes.</title>
        <authorList>
            <person name="Gaspin C."/>
            <person name="Cavaille J."/>
            <person name="Erauso G."/>
        </authorList>
    </citation>
    <scope>NUCLEOTIDE SEQUENCE</scope>
    <source>
        <strain evidence="2">Orsay</strain>
    </source>
</reference>